<keyword evidence="3" id="KW-0809">Transit peptide</keyword>
<keyword evidence="9" id="KW-1185">Reference proteome</keyword>
<dbReference type="SUPFAM" id="SSF48371">
    <property type="entry name" value="ARM repeat"/>
    <property type="match status" value="1"/>
</dbReference>
<evidence type="ECO:0000256" key="7">
    <source>
        <dbReference type="ARBA" id="ARBA00035140"/>
    </source>
</evidence>
<evidence type="ECO:0000256" key="6">
    <source>
        <dbReference type="ARBA" id="ARBA00023274"/>
    </source>
</evidence>
<protein>
    <recommendedName>
        <fullName evidence="7">Small ribosomal subunit protein mS29</fullName>
    </recommendedName>
</protein>
<dbReference type="Gene3D" id="1.25.10.10">
    <property type="entry name" value="Leucine-rich Repeat Variant"/>
    <property type="match status" value="2"/>
</dbReference>
<dbReference type="STRING" id="51028.A0A0N4UVT4"/>
<dbReference type="GO" id="GO:0006915">
    <property type="term" value="P:apoptotic process"/>
    <property type="evidence" value="ECO:0007669"/>
    <property type="project" value="InterPro"/>
</dbReference>
<dbReference type="InterPro" id="IPR004155">
    <property type="entry name" value="PBS_lyase_HEAT"/>
</dbReference>
<dbReference type="Proteomes" id="UP000274131">
    <property type="component" value="Unassembled WGS sequence"/>
</dbReference>
<dbReference type="InterPro" id="IPR008092">
    <property type="entry name" value="Ribosomal_mS29_met"/>
</dbReference>
<evidence type="ECO:0000256" key="2">
    <source>
        <dbReference type="ARBA" id="ARBA00009863"/>
    </source>
</evidence>
<dbReference type="InterPro" id="IPR011989">
    <property type="entry name" value="ARM-like"/>
</dbReference>
<gene>
    <name evidence="8" type="ORF">EVEC_LOCUS1275</name>
</gene>
<dbReference type="InterPro" id="IPR016024">
    <property type="entry name" value="ARM-type_fold"/>
</dbReference>
<organism evidence="10">
    <name type="scientific">Enterobius vermicularis</name>
    <name type="common">Human pinworm</name>
    <dbReference type="NCBI Taxonomy" id="51028"/>
    <lineage>
        <taxon>Eukaryota</taxon>
        <taxon>Metazoa</taxon>
        <taxon>Ecdysozoa</taxon>
        <taxon>Nematoda</taxon>
        <taxon>Chromadorea</taxon>
        <taxon>Rhabditida</taxon>
        <taxon>Spirurina</taxon>
        <taxon>Oxyuridomorpha</taxon>
        <taxon>Oxyuroidea</taxon>
        <taxon>Oxyuridae</taxon>
        <taxon>Enterobius</taxon>
    </lineage>
</organism>
<comment type="subcellular location">
    <subcellularLocation>
        <location evidence="1">Mitochondrion</location>
    </subcellularLocation>
</comment>
<dbReference type="EMBL" id="UXUI01007192">
    <property type="protein sequence ID" value="VDD86132.1"/>
    <property type="molecule type" value="Genomic_DNA"/>
</dbReference>
<evidence type="ECO:0000256" key="4">
    <source>
        <dbReference type="ARBA" id="ARBA00022980"/>
    </source>
</evidence>
<evidence type="ECO:0000313" key="10">
    <source>
        <dbReference type="WBParaSite" id="EVEC_0000156701-mRNA-1"/>
    </source>
</evidence>
<sequence length="691" mass="77898">MVFTAPKKVLSDERIKQVGGILLDTNQPLKARYRALYILRNIGCDLSVDILSKCFDDASALFKHEVAYCIGQTGNKKAVPLLCSILENRKQGCFITLQWFMSSIYMRYVFMVEDLENIVRHEAGEALGAIGDPAALPTLRKYLDDSIKAVSQTCELAIARINWAAEKRNKGEDCFGRSPYDSVDIEDPAPAATGTNVKELGEILMDSRLNCEDSALLRHEVAYVLGQLQSIIPINELKCRLENLDENHMVRHECAEALGAIASEECVKILRNFVGDKEPVVRESCIIALDMADYENSEQFQYATAASVQYCVPGLGSYLMPYYELATRVKFASSGNLFIFVKHTSVGRKSWLVSIRQYKHASVDPSKLALEDVGSLYTVAKEHVKTLKFEKFLPNHFYKQVETLGECAWLCRRPFLEVKNCLEAVNTQRPNLRIVLWGKFGTGKTITLCQSMHSAHLQKWVLLHIHSVMFFTRRVEEIQMSTYHNGRINTPIQAVTLLESFKANNLPLWEQLSALKTSKDYEWTKAEITKKNRPITDIVEMGLSAPFAASDCFGALLKELKMHSSAGAIKLLVTIDKANSLYGKTTIKRADRTFASAGDITLIHHLRKLLKNDWNNGACVMVADKSEYSNPRDMETIPLNTPLELFGEEGFEAIDPFVPVEVPNYSEEEACNLYDYYKEKMWIATEAGHDS</sequence>
<dbReference type="Pfam" id="PF10236">
    <property type="entry name" value="DAP3"/>
    <property type="match status" value="1"/>
</dbReference>
<dbReference type="GO" id="GO:0005763">
    <property type="term" value="C:mitochondrial small ribosomal subunit"/>
    <property type="evidence" value="ECO:0007669"/>
    <property type="project" value="TreeGrafter"/>
</dbReference>
<evidence type="ECO:0000256" key="5">
    <source>
        <dbReference type="ARBA" id="ARBA00023128"/>
    </source>
</evidence>
<accession>A0A0N4UVT4</accession>
<keyword evidence="4" id="KW-0689">Ribosomal protein</keyword>
<keyword evidence="5" id="KW-0496">Mitochondrion</keyword>
<dbReference type="InterPro" id="IPR019368">
    <property type="entry name" value="Ribosomal_mS29"/>
</dbReference>
<evidence type="ECO:0000313" key="8">
    <source>
        <dbReference type="EMBL" id="VDD86132.1"/>
    </source>
</evidence>
<dbReference type="OrthoDB" id="274828at2759"/>
<dbReference type="WBParaSite" id="EVEC_0000156701-mRNA-1">
    <property type="protein sequence ID" value="EVEC_0000156701-mRNA-1"/>
    <property type="gene ID" value="EVEC_0000156701"/>
</dbReference>
<dbReference type="PANTHER" id="PTHR12810:SF0">
    <property type="entry name" value="SMALL RIBOSOMAL SUBUNIT PROTEIN MS29"/>
    <property type="match status" value="1"/>
</dbReference>
<dbReference type="Pfam" id="PF03130">
    <property type="entry name" value="HEAT_PBS"/>
    <property type="match status" value="1"/>
</dbReference>
<evidence type="ECO:0000256" key="3">
    <source>
        <dbReference type="ARBA" id="ARBA00022946"/>
    </source>
</evidence>
<reference evidence="8 9" key="2">
    <citation type="submission" date="2018-10" db="EMBL/GenBank/DDBJ databases">
        <authorList>
            <consortium name="Pathogen Informatics"/>
        </authorList>
    </citation>
    <scope>NUCLEOTIDE SEQUENCE [LARGE SCALE GENOMIC DNA]</scope>
</reference>
<comment type="similarity">
    <text evidence="2">Belongs to the mitochondrion-specific ribosomal protein mS29 family.</text>
</comment>
<keyword evidence="6" id="KW-0687">Ribonucleoprotein</keyword>
<evidence type="ECO:0000256" key="1">
    <source>
        <dbReference type="ARBA" id="ARBA00004173"/>
    </source>
</evidence>
<reference evidence="10" key="1">
    <citation type="submission" date="2016-04" db="UniProtKB">
        <authorList>
            <consortium name="WormBaseParasite"/>
        </authorList>
    </citation>
    <scope>IDENTIFICATION</scope>
</reference>
<dbReference type="SMART" id="SM00567">
    <property type="entry name" value="EZ_HEAT"/>
    <property type="match status" value="5"/>
</dbReference>
<dbReference type="PRINTS" id="PR01716">
    <property type="entry name" value="DEATHASSOCP3"/>
</dbReference>
<dbReference type="GO" id="GO:0003735">
    <property type="term" value="F:structural constituent of ribosome"/>
    <property type="evidence" value="ECO:0007669"/>
    <property type="project" value="TreeGrafter"/>
</dbReference>
<proteinExistence type="inferred from homology"/>
<dbReference type="Pfam" id="PF13646">
    <property type="entry name" value="HEAT_2"/>
    <property type="match status" value="1"/>
</dbReference>
<dbReference type="PANTHER" id="PTHR12810">
    <property type="entry name" value="MITOCHONDRIAL 28S RIBOSOMAL PROTEIN S29"/>
    <property type="match status" value="1"/>
</dbReference>
<evidence type="ECO:0000313" key="9">
    <source>
        <dbReference type="Proteomes" id="UP000274131"/>
    </source>
</evidence>
<name>A0A0N4UVT4_ENTVE</name>
<dbReference type="AlphaFoldDB" id="A0A0N4UVT4"/>